<evidence type="ECO:0000313" key="2">
    <source>
        <dbReference type="Proteomes" id="UP000054241"/>
    </source>
</evidence>
<organism evidence="1 2">
    <name type="scientific">Streptomyces cellostaticus</name>
    <dbReference type="NCBI Taxonomy" id="67285"/>
    <lineage>
        <taxon>Bacteria</taxon>
        <taxon>Bacillati</taxon>
        <taxon>Actinomycetota</taxon>
        <taxon>Actinomycetes</taxon>
        <taxon>Kitasatosporales</taxon>
        <taxon>Streptomycetaceae</taxon>
        <taxon>Streptomyces</taxon>
    </lineage>
</organism>
<protein>
    <submittedName>
        <fullName evidence="1">Uncharacterized protein</fullName>
    </submittedName>
</protein>
<name>A0A101NIZ4_9ACTN</name>
<accession>A0A101NIZ4</accession>
<evidence type="ECO:0000313" key="1">
    <source>
        <dbReference type="EMBL" id="KUM93842.1"/>
    </source>
</evidence>
<proteinExistence type="predicted"/>
<dbReference type="Proteomes" id="UP000054241">
    <property type="component" value="Unassembled WGS sequence"/>
</dbReference>
<reference evidence="1 2" key="1">
    <citation type="submission" date="2015-10" db="EMBL/GenBank/DDBJ databases">
        <title>Draft genome sequence of Streptomyces cellostaticus DSM 40189, type strain for the species Streptomyces cellostaticus.</title>
        <authorList>
            <person name="Ruckert C."/>
            <person name="Winkler A."/>
            <person name="Kalinowski J."/>
            <person name="Kampfer P."/>
            <person name="Glaeser S."/>
        </authorList>
    </citation>
    <scope>NUCLEOTIDE SEQUENCE [LARGE SCALE GENOMIC DNA]</scope>
    <source>
        <strain evidence="1 2">DSM 40189</strain>
    </source>
</reference>
<sequence length="67" mass="6899">MVGSEQARADDSPAPAAGYMVVAYQRSAAVCEVASVGAGLNGTDASYFAHELREEFPGAIVAILPKN</sequence>
<dbReference type="AlphaFoldDB" id="A0A101NIZ4"/>
<keyword evidence="2" id="KW-1185">Reference proteome</keyword>
<comment type="caution">
    <text evidence="1">The sequence shown here is derived from an EMBL/GenBank/DDBJ whole genome shotgun (WGS) entry which is preliminary data.</text>
</comment>
<dbReference type="EMBL" id="LMWL01000043">
    <property type="protein sequence ID" value="KUM93842.1"/>
    <property type="molecule type" value="Genomic_DNA"/>
</dbReference>
<dbReference type="STRING" id="67285.AQI88_24130"/>
<gene>
    <name evidence="1" type="ORF">AQI88_24130</name>
</gene>